<reference evidence="1" key="2">
    <citation type="journal article" date="2015" name="Fish Shellfish Immunol.">
        <title>Early steps in the European eel (Anguilla anguilla)-Vibrio vulnificus interaction in the gills: Role of the RtxA13 toxin.</title>
        <authorList>
            <person name="Callol A."/>
            <person name="Pajuelo D."/>
            <person name="Ebbesson L."/>
            <person name="Teles M."/>
            <person name="MacKenzie S."/>
            <person name="Amaro C."/>
        </authorList>
    </citation>
    <scope>NUCLEOTIDE SEQUENCE</scope>
</reference>
<sequence length="61" mass="7379">MSHGLDRDTMSQRGLFLALFEWWEMHQAKPMSLQPGMEWTQLFQEKEIRIFSLLKLRCYST</sequence>
<reference evidence="1" key="1">
    <citation type="submission" date="2014-11" db="EMBL/GenBank/DDBJ databases">
        <authorList>
            <person name="Amaro Gonzalez C."/>
        </authorList>
    </citation>
    <scope>NUCLEOTIDE SEQUENCE</scope>
</reference>
<proteinExistence type="predicted"/>
<accession>A0A0E9W847</accession>
<protein>
    <submittedName>
        <fullName evidence="1">Uncharacterized protein</fullName>
    </submittedName>
</protein>
<dbReference type="EMBL" id="GBXM01022023">
    <property type="protein sequence ID" value="JAH86554.1"/>
    <property type="molecule type" value="Transcribed_RNA"/>
</dbReference>
<organism evidence="1">
    <name type="scientific">Anguilla anguilla</name>
    <name type="common">European freshwater eel</name>
    <name type="synonym">Muraena anguilla</name>
    <dbReference type="NCBI Taxonomy" id="7936"/>
    <lineage>
        <taxon>Eukaryota</taxon>
        <taxon>Metazoa</taxon>
        <taxon>Chordata</taxon>
        <taxon>Craniata</taxon>
        <taxon>Vertebrata</taxon>
        <taxon>Euteleostomi</taxon>
        <taxon>Actinopterygii</taxon>
        <taxon>Neopterygii</taxon>
        <taxon>Teleostei</taxon>
        <taxon>Anguilliformes</taxon>
        <taxon>Anguillidae</taxon>
        <taxon>Anguilla</taxon>
    </lineage>
</organism>
<dbReference type="AlphaFoldDB" id="A0A0E9W847"/>
<name>A0A0E9W847_ANGAN</name>
<evidence type="ECO:0000313" key="1">
    <source>
        <dbReference type="EMBL" id="JAH86554.1"/>
    </source>
</evidence>